<accession>V2Q3C5</accession>
<dbReference type="Gene3D" id="3.40.50.2300">
    <property type="match status" value="1"/>
</dbReference>
<dbReference type="InterPro" id="IPR052020">
    <property type="entry name" value="Cyclic_di-GMP/3'3'-cGAMP_PDE"/>
</dbReference>
<dbReference type="CDD" id="cd00077">
    <property type="entry name" value="HDc"/>
    <property type="match status" value="1"/>
</dbReference>
<dbReference type="InterPro" id="IPR011006">
    <property type="entry name" value="CheY-like_superfamily"/>
</dbReference>
<reference evidence="1" key="3">
    <citation type="submission" date="2022-06" db="EMBL/GenBank/DDBJ databases">
        <title>Resources to Facilitate Use of the Altered Schaedler Flora (ASF) Mouse Model to Study Microbiome Function.</title>
        <authorList>
            <person name="Proctor A."/>
            <person name="Parvinroo S."/>
            <person name="Richie T."/>
            <person name="Jia X."/>
            <person name="Lee S.T.M."/>
            <person name="Karp P.D."/>
            <person name="Paley S."/>
            <person name="Kostic A.D."/>
            <person name="Pierre J.F."/>
            <person name="Wannemuehler M.J."/>
            <person name="Phillips G.J."/>
        </authorList>
    </citation>
    <scope>NUCLEOTIDE SEQUENCE</scope>
    <source>
        <strain evidence="1">ASF457</strain>
    </source>
</reference>
<dbReference type="EC" id="3.1.4.-" evidence="1"/>
<proteinExistence type="predicted"/>
<reference evidence="1" key="1">
    <citation type="journal article" date="2014" name="Genome Announc.">
        <title>Draft genome sequences of the altered schaedler flora, a defined bacterial community from gnotobiotic mice.</title>
        <authorList>
            <person name="Wannemuehler M.J."/>
            <person name="Overstreet A.M."/>
            <person name="Ward D.V."/>
            <person name="Phillips G.J."/>
        </authorList>
    </citation>
    <scope>NUCLEOTIDE SEQUENCE</scope>
    <source>
        <strain evidence="1">ASF457</strain>
    </source>
</reference>
<dbReference type="SUPFAM" id="SSF109604">
    <property type="entry name" value="HD-domain/PDEase-like"/>
    <property type="match status" value="1"/>
</dbReference>
<dbReference type="Pfam" id="PF13487">
    <property type="entry name" value="HD_5"/>
    <property type="match status" value="1"/>
</dbReference>
<sequence length="348" mass="39412">MTDTRKLNLLYYNTFSDCRDIVANAAIPIDIGVSYINDINEVMKHIMSRDSIDIFFIDYDGRAELIDLVSKVHKYDEDLLIYLITDIDSEEEKIKAYNAGVIDFFLLPLSSHILQALLKNMACLRGSRLKLYNKTNMLQYEIEQAVKTVKERELESLLLLARASEYKDKDTANHILRVGKYSAIIMENLGGSHEDIELMLYSAPLHDVGKIGISDSILNKSSKLTEEEYNIMKTHATKGYEILSGTKSKYLEAGAIIALSHHEKYDGSGYPNGLKGDSIHLYGRIVAVADVFDALISERVYKNSWTLEHAVEYLKSQAGIHFDPVIIEKFLEKIDDAAAVFKNLMPEK</sequence>
<dbReference type="Proteomes" id="UP000017429">
    <property type="component" value="Chromosome"/>
</dbReference>
<dbReference type="Gene3D" id="1.10.3210.10">
    <property type="entry name" value="Hypothetical protein af1432"/>
    <property type="match status" value="1"/>
</dbReference>
<dbReference type="PROSITE" id="PS51832">
    <property type="entry name" value="HD_GYP"/>
    <property type="match status" value="1"/>
</dbReference>
<keyword evidence="2" id="KW-1185">Reference proteome</keyword>
<organism evidence="1 2">
    <name type="scientific">Mucispirillum schaedleri ASF457</name>
    <dbReference type="NCBI Taxonomy" id="1379858"/>
    <lineage>
        <taxon>Bacteria</taxon>
        <taxon>Pseudomonadati</taxon>
        <taxon>Deferribacterota</taxon>
        <taxon>Deferribacteres</taxon>
        <taxon>Deferribacterales</taxon>
        <taxon>Mucispirillaceae</taxon>
        <taxon>Mucispirillum</taxon>
    </lineage>
</organism>
<dbReference type="InterPro" id="IPR003607">
    <property type="entry name" value="HD/PDEase_dom"/>
</dbReference>
<dbReference type="KEGG" id="msch:N508_000727"/>
<reference evidence="1" key="2">
    <citation type="submission" date="2022-05" db="EMBL/GenBank/DDBJ databases">
        <authorList>
            <person name="Proctor A.L."/>
            <person name="Phillips G.J."/>
            <person name="Wannemuehler M.J."/>
        </authorList>
    </citation>
    <scope>NUCLEOTIDE SEQUENCE</scope>
    <source>
        <strain evidence="1">ASF457</strain>
    </source>
</reference>
<dbReference type="InterPro" id="IPR037522">
    <property type="entry name" value="HD_GYP_dom"/>
</dbReference>
<gene>
    <name evidence="1" type="primary">rpfG</name>
    <name evidence="1" type="ORF">N508_000727</name>
</gene>
<dbReference type="OrthoDB" id="9781223at2"/>
<evidence type="ECO:0000313" key="1">
    <source>
        <dbReference type="EMBL" id="USF23661.1"/>
    </source>
</evidence>
<dbReference type="RefSeq" id="WP_023275035.1">
    <property type="nucleotide sequence ID" value="NZ_CP097562.1"/>
</dbReference>
<dbReference type="PANTHER" id="PTHR45228:SF1">
    <property type="entry name" value="CYCLIC DI-GMP PHOSPHODIESTERASE TM_0186"/>
    <property type="match status" value="1"/>
</dbReference>
<dbReference type="SMART" id="SM00471">
    <property type="entry name" value="HDc"/>
    <property type="match status" value="1"/>
</dbReference>
<keyword evidence="1" id="KW-0378">Hydrolase</keyword>
<protein>
    <submittedName>
        <fullName evidence="1">Cyclic di-GMP phosphodiesterase response regulator RpfG</fullName>
        <ecNumber evidence="1">3.1.4.-</ecNumber>
    </submittedName>
</protein>
<dbReference type="PANTHER" id="PTHR45228">
    <property type="entry name" value="CYCLIC DI-GMP PHOSPHODIESTERASE TM_0186-RELATED"/>
    <property type="match status" value="1"/>
</dbReference>
<dbReference type="GO" id="GO:0016787">
    <property type="term" value="F:hydrolase activity"/>
    <property type="evidence" value="ECO:0007669"/>
    <property type="project" value="UniProtKB-KW"/>
</dbReference>
<name>V2Q3C5_9BACT</name>
<dbReference type="AlphaFoldDB" id="V2Q3C5"/>
<evidence type="ECO:0000313" key="2">
    <source>
        <dbReference type="Proteomes" id="UP000017429"/>
    </source>
</evidence>
<dbReference type="eggNOG" id="COG3437">
    <property type="taxonomic scope" value="Bacteria"/>
</dbReference>
<dbReference type="EMBL" id="CP097562">
    <property type="protein sequence ID" value="USF23661.1"/>
    <property type="molecule type" value="Genomic_DNA"/>
</dbReference>
<dbReference type="SUPFAM" id="SSF52172">
    <property type="entry name" value="CheY-like"/>
    <property type="match status" value="1"/>
</dbReference>